<dbReference type="AlphaFoldDB" id="A0A1I5PB70"/>
<accession>A0A1I5PB70</accession>
<dbReference type="EMBL" id="FOXA01000005">
    <property type="protein sequence ID" value="SFP31352.1"/>
    <property type="molecule type" value="Genomic_DNA"/>
</dbReference>
<feature type="region of interest" description="Disordered" evidence="2">
    <location>
        <begin position="57"/>
        <end position="80"/>
    </location>
</feature>
<dbReference type="OrthoDB" id="7743350at2"/>
<evidence type="ECO:0000313" key="5">
    <source>
        <dbReference type="Proteomes" id="UP000199356"/>
    </source>
</evidence>
<protein>
    <submittedName>
        <fullName evidence="4">Putative adhesin</fullName>
    </submittedName>
</protein>
<dbReference type="SUPFAM" id="SSF90257">
    <property type="entry name" value="Myosin rod fragments"/>
    <property type="match status" value="2"/>
</dbReference>
<feature type="domain" description="DUF4097" evidence="3">
    <location>
        <begin position="56"/>
        <end position="167"/>
    </location>
</feature>
<dbReference type="Gene3D" id="1.10.287.1490">
    <property type="match status" value="1"/>
</dbReference>
<reference evidence="4 5" key="1">
    <citation type="submission" date="2016-10" db="EMBL/GenBank/DDBJ databases">
        <authorList>
            <person name="de Groot N.N."/>
        </authorList>
    </citation>
    <scope>NUCLEOTIDE SEQUENCE [LARGE SCALE GENOMIC DNA]</scope>
    <source>
        <strain evidence="4 5">DSM 19547</strain>
    </source>
</reference>
<sequence>MLVVAAVLALQVVSFASTAVVGTMAGLLGSLGITSGVVDLVDEMRVLRKENRDLTTKNGNLRAENGKLETQNGNLKAENGKLESQNGNLRAENGELESQNGNLKAENGKLETQNGNLKAENRTLKTENGKLKDVNGRLKTANASLSATVAELKGQVADADITIEKQTTRIADLESNLGEANDMVAKQAGTLKDLRRGAGTLAEDISERTAKVAARNIASMPMESVPVLGAVTIVVVTGLEVYDACTTLRDTTELARRAGVKRSDFERRASDICARVVGRPSLPEEMTIEQCEAYADRAGREIDPEVANEVRQICACMRLPDGCAEPQASVSPPVDMP</sequence>
<organism evidence="4 5">
    <name type="scientific">Tranquillimonas alkanivorans</name>
    <dbReference type="NCBI Taxonomy" id="441119"/>
    <lineage>
        <taxon>Bacteria</taxon>
        <taxon>Pseudomonadati</taxon>
        <taxon>Pseudomonadota</taxon>
        <taxon>Alphaproteobacteria</taxon>
        <taxon>Rhodobacterales</taxon>
        <taxon>Roseobacteraceae</taxon>
        <taxon>Tranquillimonas</taxon>
    </lineage>
</organism>
<evidence type="ECO:0000313" key="4">
    <source>
        <dbReference type="EMBL" id="SFP31352.1"/>
    </source>
</evidence>
<keyword evidence="5" id="KW-1185">Reference proteome</keyword>
<evidence type="ECO:0000259" key="3">
    <source>
        <dbReference type="Pfam" id="PF13349"/>
    </source>
</evidence>
<evidence type="ECO:0000256" key="1">
    <source>
        <dbReference type="SAM" id="Coils"/>
    </source>
</evidence>
<keyword evidence="1" id="KW-0175">Coiled coil</keyword>
<evidence type="ECO:0000256" key="2">
    <source>
        <dbReference type="SAM" id="MobiDB-lite"/>
    </source>
</evidence>
<dbReference type="Proteomes" id="UP000199356">
    <property type="component" value="Unassembled WGS sequence"/>
</dbReference>
<feature type="coiled-coil region" evidence="1">
    <location>
        <begin position="156"/>
        <end position="183"/>
    </location>
</feature>
<dbReference type="PANTHER" id="PTHR23159">
    <property type="entry name" value="CENTROSOMAL PROTEIN 2"/>
    <property type="match status" value="1"/>
</dbReference>
<name>A0A1I5PB70_9RHOB</name>
<dbReference type="InterPro" id="IPR025164">
    <property type="entry name" value="Toastrack_DUF4097"/>
</dbReference>
<dbReference type="RefSeq" id="WP_093420106.1">
    <property type="nucleotide sequence ID" value="NZ_FOXA01000005.1"/>
</dbReference>
<proteinExistence type="predicted"/>
<gene>
    <name evidence="4" type="ORF">SAMN04488047_10514</name>
</gene>
<dbReference type="PANTHER" id="PTHR23159:SF31">
    <property type="entry name" value="CENTROSOME-ASSOCIATED PROTEIN CEP250 ISOFORM X1"/>
    <property type="match status" value="1"/>
</dbReference>
<dbReference type="Pfam" id="PF13349">
    <property type="entry name" value="DUF4097"/>
    <property type="match status" value="1"/>
</dbReference>
<dbReference type="STRING" id="441119.SAMN04488047_10514"/>